<dbReference type="GeneID" id="20205539"/>
<evidence type="ECO:0000313" key="3">
    <source>
        <dbReference type="EnsemblMetazoa" id="HelroP175804"/>
    </source>
</evidence>
<keyword evidence="4" id="KW-1185">Reference proteome</keyword>
<reference evidence="2 4" key="2">
    <citation type="journal article" date="2013" name="Nature">
        <title>Insights into bilaterian evolution from three spiralian genomes.</title>
        <authorList>
            <person name="Simakov O."/>
            <person name="Marletaz F."/>
            <person name="Cho S.J."/>
            <person name="Edsinger-Gonzales E."/>
            <person name="Havlak P."/>
            <person name="Hellsten U."/>
            <person name="Kuo D.H."/>
            <person name="Larsson T."/>
            <person name="Lv J."/>
            <person name="Arendt D."/>
            <person name="Savage R."/>
            <person name="Osoegawa K."/>
            <person name="de Jong P."/>
            <person name="Grimwood J."/>
            <person name="Chapman J.A."/>
            <person name="Shapiro H."/>
            <person name="Aerts A."/>
            <person name="Otillar R.P."/>
            <person name="Terry A.Y."/>
            <person name="Boore J.L."/>
            <person name="Grigoriev I.V."/>
            <person name="Lindberg D.R."/>
            <person name="Seaver E.C."/>
            <person name="Weisblat D.A."/>
            <person name="Putnam N.H."/>
            <person name="Rokhsar D.S."/>
        </authorList>
    </citation>
    <scope>NUCLEOTIDE SEQUENCE</scope>
</reference>
<protein>
    <submittedName>
        <fullName evidence="2 3">Uncharacterized protein</fullName>
    </submittedName>
</protein>
<gene>
    <name evidence="3" type="primary">20205539</name>
    <name evidence="2" type="ORF">HELRODRAFT_175804</name>
</gene>
<dbReference type="CTD" id="20205539"/>
<feature type="transmembrane region" description="Helical" evidence="1">
    <location>
        <begin position="79"/>
        <end position="102"/>
    </location>
</feature>
<dbReference type="AlphaFoldDB" id="T1F9P0"/>
<keyword evidence="1" id="KW-0472">Membrane</keyword>
<keyword evidence="1" id="KW-1133">Transmembrane helix</keyword>
<dbReference type="EMBL" id="AMQM01005429">
    <property type="status" value="NOT_ANNOTATED_CDS"/>
    <property type="molecule type" value="Genomic_DNA"/>
</dbReference>
<accession>T1F9P0</accession>
<dbReference type="InParanoid" id="T1F9P0"/>
<evidence type="ECO:0000313" key="4">
    <source>
        <dbReference type="Proteomes" id="UP000015101"/>
    </source>
</evidence>
<sequence length="108" mass="12655">MWTSRTQAYLGSPCQNSPKCVHCKQKHETFPKDCAKFLLKKSIIKKKIECNIPYNQAKAQISQNQNLYTLKLWKKQFKIIMIMKFFPLSISQIKMLMAFKFFSGTIKG</sequence>
<dbReference type="HOGENOM" id="CLU_2199772_0_0_1"/>
<dbReference type="RefSeq" id="XP_009021437.1">
    <property type="nucleotide sequence ID" value="XM_009023189.1"/>
</dbReference>
<evidence type="ECO:0000313" key="2">
    <source>
        <dbReference type="EMBL" id="ESO00387.1"/>
    </source>
</evidence>
<organism evidence="3 4">
    <name type="scientific">Helobdella robusta</name>
    <name type="common">Californian leech</name>
    <dbReference type="NCBI Taxonomy" id="6412"/>
    <lineage>
        <taxon>Eukaryota</taxon>
        <taxon>Metazoa</taxon>
        <taxon>Spiralia</taxon>
        <taxon>Lophotrochozoa</taxon>
        <taxon>Annelida</taxon>
        <taxon>Clitellata</taxon>
        <taxon>Hirudinea</taxon>
        <taxon>Rhynchobdellida</taxon>
        <taxon>Glossiphoniidae</taxon>
        <taxon>Helobdella</taxon>
    </lineage>
</organism>
<name>T1F9P0_HELRO</name>
<dbReference type="EnsemblMetazoa" id="HelroT175804">
    <property type="protein sequence ID" value="HelroP175804"/>
    <property type="gene ID" value="HelroG175804"/>
</dbReference>
<dbReference type="Proteomes" id="UP000015101">
    <property type="component" value="Unassembled WGS sequence"/>
</dbReference>
<evidence type="ECO:0000256" key="1">
    <source>
        <dbReference type="SAM" id="Phobius"/>
    </source>
</evidence>
<dbReference type="EMBL" id="KB096945">
    <property type="protein sequence ID" value="ESO00387.1"/>
    <property type="molecule type" value="Genomic_DNA"/>
</dbReference>
<proteinExistence type="predicted"/>
<reference evidence="3" key="3">
    <citation type="submission" date="2015-06" db="UniProtKB">
        <authorList>
            <consortium name="EnsemblMetazoa"/>
        </authorList>
    </citation>
    <scope>IDENTIFICATION</scope>
</reference>
<reference evidence="4" key="1">
    <citation type="submission" date="2012-12" db="EMBL/GenBank/DDBJ databases">
        <authorList>
            <person name="Hellsten U."/>
            <person name="Grimwood J."/>
            <person name="Chapman J.A."/>
            <person name="Shapiro H."/>
            <person name="Aerts A."/>
            <person name="Otillar R.P."/>
            <person name="Terry A.Y."/>
            <person name="Boore J.L."/>
            <person name="Simakov O."/>
            <person name="Marletaz F."/>
            <person name="Cho S.-J."/>
            <person name="Edsinger-Gonzales E."/>
            <person name="Havlak P."/>
            <person name="Kuo D.-H."/>
            <person name="Larsson T."/>
            <person name="Lv J."/>
            <person name="Arendt D."/>
            <person name="Savage R."/>
            <person name="Osoegawa K."/>
            <person name="de Jong P."/>
            <person name="Lindberg D.R."/>
            <person name="Seaver E.C."/>
            <person name="Weisblat D.A."/>
            <person name="Putnam N.H."/>
            <person name="Grigoriev I.V."/>
            <person name="Rokhsar D.S."/>
        </authorList>
    </citation>
    <scope>NUCLEOTIDE SEQUENCE</scope>
</reference>
<keyword evidence="1" id="KW-0812">Transmembrane</keyword>
<dbReference type="KEGG" id="hro:HELRODRAFT_175804"/>